<evidence type="ECO:0000256" key="1">
    <source>
        <dbReference type="ARBA" id="ARBA00001974"/>
    </source>
</evidence>
<protein>
    <submittedName>
        <fullName evidence="8">FAD-dependent monooxygenase</fullName>
    </submittedName>
</protein>
<comment type="cofactor">
    <cofactor evidence="1">
        <name>FAD</name>
        <dbReference type="ChEBI" id="CHEBI:57692"/>
    </cofactor>
</comment>
<dbReference type="PRINTS" id="PR00420">
    <property type="entry name" value="RNGMNOXGNASE"/>
</dbReference>
<keyword evidence="2" id="KW-0285">Flavoprotein</keyword>
<keyword evidence="4" id="KW-0560">Oxidoreductase</keyword>
<dbReference type="Proteomes" id="UP001589710">
    <property type="component" value="Unassembled WGS sequence"/>
</dbReference>
<evidence type="ECO:0000256" key="2">
    <source>
        <dbReference type="ARBA" id="ARBA00022630"/>
    </source>
</evidence>
<evidence type="ECO:0000256" key="5">
    <source>
        <dbReference type="ARBA" id="ARBA00023033"/>
    </source>
</evidence>
<feature type="region of interest" description="Disordered" evidence="6">
    <location>
        <begin position="354"/>
        <end position="376"/>
    </location>
</feature>
<evidence type="ECO:0000256" key="6">
    <source>
        <dbReference type="SAM" id="MobiDB-lite"/>
    </source>
</evidence>
<dbReference type="PANTHER" id="PTHR13789:SF318">
    <property type="entry name" value="GERANYLGERANYL DIPHOSPHATE REDUCTASE"/>
    <property type="match status" value="1"/>
</dbReference>
<dbReference type="PANTHER" id="PTHR13789">
    <property type="entry name" value="MONOOXYGENASE"/>
    <property type="match status" value="1"/>
</dbReference>
<evidence type="ECO:0000313" key="9">
    <source>
        <dbReference type="Proteomes" id="UP001589710"/>
    </source>
</evidence>
<dbReference type="RefSeq" id="WP_345514205.1">
    <property type="nucleotide sequence ID" value="NZ_BAAAXD010000027.1"/>
</dbReference>
<dbReference type="InterPro" id="IPR036188">
    <property type="entry name" value="FAD/NAD-bd_sf"/>
</dbReference>
<dbReference type="SUPFAM" id="SSF54373">
    <property type="entry name" value="FAD-linked reductases, C-terminal domain"/>
    <property type="match status" value="1"/>
</dbReference>
<evidence type="ECO:0000313" key="8">
    <source>
        <dbReference type="EMBL" id="MFB9577794.1"/>
    </source>
</evidence>
<dbReference type="InterPro" id="IPR050493">
    <property type="entry name" value="FAD-dep_Monooxygenase_BioMet"/>
</dbReference>
<dbReference type="SUPFAM" id="SSF51905">
    <property type="entry name" value="FAD/NAD(P)-binding domain"/>
    <property type="match status" value="1"/>
</dbReference>
<sequence length="407" mass="43511">MTRHIAPRIAIVGAGIGGLTAALALTRRGFRVTVHEQAPELREVGVGLHLAPNGSRILHRFGLADALHQVAVRPEALEVRRWSDGEVLTRRTMGDAWETEFGGPHYTVHRADLHALLAARLPADTLRLDSRCTGYAEDLDGVELHFADGSTARADLAIGADGVNSLMRAAVSGGQDLLVPTGTCAVRGLVPMDRMTRLNAQDMYVWAGPGGRMLTAPVSAGQQLSFVAVIPESDEAQRRESWSRPAELDLVAKAFQGWDPTVQELVDATDEAGHWTLCDREPLTRWSTARTTLLGDAAHPMLPHHGQGASQAIEDAVVLAACVADAGETPSPQDIAAALRRYETVRLAHTAQVQLGSRDSGSQRLGGGPAGLQARKQSGREMKALVADTSWIQRHDAQAALAEQPAA</sequence>
<name>A0ABV5RLN2_9ACTN</name>
<gene>
    <name evidence="8" type="ORF">ACFFTL_37345</name>
</gene>
<keyword evidence="3" id="KW-0274">FAD</keyword>
<organism evidence="8 9">
    <name type="scientific">Streptomyces yanii</name>
    <dbReference type="NCBI Taxonomy" id="78510"/>
    <lineage>
        <taxon>Bacteria</taxon>
        <taxon>Bacillati</taxon>
        <taxon>Actinomycetota</taxon>
        <taxon>Actinomycetes</taxon>
        <taxon>Kitasatosporales</taxon>
        <taxon>Streptomycetaceae</taxon>
        <taxon>Streptomyces</taxon>
    </lineage>
</organism>
<dbReference type="EMBL" id="JBHMCG010000156">
    <property type="protein sequence ID" value="MFB9577794.1"/>
    <property type="molecule type" value="Genomic_DNA"/>
</dbReference>
<comment type="caution">
    <text evidence="8">The sequence shown here is derived from an EMBL/GenBank/DDBJ whole genome shotgun (WGS) entry which is preliminary data.</text>
</comment>
<reference evidence="8 9" key="1">
    <citation type="submission" date="2024-09" db="EMBL/GenBank/DDBJ databases">
        <authorList>
            <person name="Sun Q."/>
            <person name="Mori K."/>
        </authorList>
    </citation>
    <scope>NUCLEOTIDE SEQUENCE [LARGE SCALE GENOMIC DNA]</scope>
    <source>
        <strain evidence="8 9">JCM 3331</strain>
    </source>
</reference>
<keyword evidence="9" id="KW-1185">Reference proteome</keyword>
<proteinExistence type="predicted"/>
<evidence type="ECO:0000259" key="7">
    <source>
        <dbReference type="Pfam" id="PF01494"/>
    </source>
</evidence>
<dbReference type="Gene3D" id="3.50.50.60">
    <property type="entry name" value="FAD/NAD(P)-binding domain"/>
    <property type="match status" value="1"/>
</dbReference>
<evidence type="ECO:0000256" key="4">
    <source>
        <dbReference type="ARBA" id="ARBA00023002"/>
    </source>
</evidence>
<dbReference type="GO" id="GO:0004497">
    <property type="term" value="F:monooxygenase activity"/>
    <property type="evidence" value="ECO:0007669"/>
    <property type="project" value="UniProtKB-KW"/>
</dbReference>
<dbReference type="Pfam" id="PF01494">
    <property type="entry name" value="FAD_binding_3"/>
    <property type="match status" value="1"/>
</dbReference>
<dbReference type="InterPro" id="IPR002938">
    <property type="entry name" value="FAD-bd"/>
</dbReference>
<keyword evidence="5 8" id="KW-0503">Monooxygenase</keyword>
<evidence type="ECO:0000256" key="3">
    <source>
        <dbReference type="ARBA" id="ARBA00022827"/>
    </source>
</evidence>
<accession>A0ABV5RLN2</accession>
<feature type="compositionally biased region" description="Polar residues" evidence="6">
    <location>
        <begin position="354"/>
        <end position="363"/>
    </location>
</feature>
<feature type="domain" description="FAD-binding" evidence="7">
    <location>
        <begin position="9"/>
        <end position="352"/>
    </location>
</feature>